<dbReference type="AlphaFoldDB" id="A0A847EU43"/>
<name>A0A847EU43_9BACT</name>
<gene>
    <name evidence="1" type="ORF">GX618_00925</name>
</gene>
<comment type="caution">
    <text evidence="1">The sequence shown here is derived from an EMBL/GenBank/DDBJ whole genome shotgun (WGS) entry which is preliminary data.</text>
</comment>
<protein>
    <submittedName>
        <fullName evidence="1">Uncharacterized protein</fullName>
    </submittedName>
</protein>
<dbReference type="Proteomes" id="UP000554004">
    <property type="component" value="Unassembled WGS sequence"/>
</dbReference>
<proteinExistence type="predicted"/>
<sequence length="227" mass="26862">MQEKEIITPFYPDITENQAAEIILEAFEQDPKLQIITGATHTDWDILVNYTIPKGEYREGELGSICMYWDMMGQEHVISQLYPNTKKGNDLPLRIFPSSNLVEYYTAKPVNWYQTPYGIKDAEIPSETSIGGIERVDGVLRDSERFLRLFWLYNDFFKNMKNYLEISKERLRIRDIQKIALKHFRQMSDILGEINEGKIDKRFFHNENLGYMKMYDHGDYICHQVHM</sequence>
<accession>A0A847EU43</accession>
<dbReference type="EMBL" id="JAAZAL010000031">
    <property type="protein sequence ID" value="NLE30824.1"/>
    <property type="molecule type" value="Genomic_DNA"/>
</dbReference>
<evidence type="ECO:0000313" key="1">
    <source>
        <dbReference type="EMBL" id="NLE30824.1"/>
    </source>
</evidence>
<evidence type="ECO:0000313" key="2">
    <source>
        <dbReference type="Proteomes" id="UP000554004"/>
    </source>
</evidence>
<organism evidence="1 2">
    <name type="scientific">Candidatus Dojkabacteria bacterium</name>
    <dbReference type="NCBI Taxonomy" id="2099670"/>
    <lineage>
        <taxon>Bacteria</taxon>
        <taxon>Candidatus Dojkabacteria</taxon>
    </lineage>
</organism>
<reference evidence="1 2" key="1">
    <citation type="journal article" date="2020" name="Biotechnol. Biofuels">
        <title>New insights from the biogas microbiome by comprehensive genome-resolved metagenomics of nearly 1600 species originating from multiple anaerobic digesters.</title>
        <authorList>
            <person name="Campanaro S."/>
            <person name="Treu L."/>
            <person name="Rodriguez-R L.M."/>
            <person name="Kovalovszki A."/>
            <person name="Ziels R.M."/>
            <person name="Maus I."/>
            <person name="Zhu X."/>
            <person name="Kougias P.G."/>
            <person name="Basile A."/>
            <person name="Luo G."/>
            <person name="Schluter A."/>
            <person name="Konstantinidis K.T."/>
            <person name="Angelidaki I."/>
        </authorList>
    </citation>
    <scope>NUCLEOTIDE SEQUENCE [LARGE SCALE GENOMIC DNA]</scope>
    <source>
        <strain evidence="1">AS06rmzACSIP_421</strain>
    </source>
</reference>